<keyword evidence="1" id="KW-0343">GTPase activation</keyword>
<gene>
    <name evidence="4" type="ORF">CANCADRAFT_4531</name>
</gene>
<evidence type="ECO:0000313" key="5">
    <source>
        <dbReference type="Proteomes" id="UP000095023"/>
    </source>
</evidence>
<dbReference type="OrthoDB" id="775356at2759"/>
<feature type="compositionally biased region" description="Low complexity" evidence="2">
    <location>
        <begin position="1"/>
        <end position="18"/>
    </location>
</feature>
<evidence type="ECO:0000256" key="2">
    <source>
        <dbReference type="SAM" id="MobiDB-lite"/>
    </source>
</evidence>
<dbReference type="Pfam" id="PF00616">
    <property type="entry name" value="RasGAP"/>
    <property type="match status" value="1"/>
</dbReference>
<protein>
    <recommendedName>
        <fullName evidence="3">Ras-GAP domain-containing protein</fullName>
    </recommendedName>
</protein>
<dbReference type="InterPro" id="IPR008936">
    <property type="entry name" value="Rho_GTPase_activation_prot"/>
</dbReference>
<dbReference type="InterPro" id="IPR001936">
    <property type="entry name" value="RasGAP_dom"/>
</dbReference>
<dbReference type="SUPFAM" id="SSF49562">
    <property type="entry name" value="C2 domain (Calcium/lipid-binding domain, CaLB)"/>
    <property type="match status" value="1"/>
</dbReference>
<dbReference type="InterPro" id="IPR035892">
    <property type="entry name" value="C2_domain_sf"/>
</dbReference>
<sequence>MSVPHASYPAATPASTPADQLHESAAKHARYVEPFQSRPYGMPDSALDHSAILNGMHETRGSCQGDIKWNIGSAWQTGHAYLPTNEPTIYANSYASEAPEVLFPNLRGAHIETARCDLMIELTICTDHTLCTYIQLADETSFYRWLGALLCWRLTRPAGIQSKILLNYFPALDPCIQHRQSLDIIPQASTPDLSNPEGSSLMRTRNVIKISQLKYQLFHPITSSEEAYSGVPSDSGRLSCSKIENKSIACYQNNWITANVLLQEDGTCKFFQDGKLAFSLDISLRLRSDINPVSSTIFHQRFCLAINTFSNCWHHRYHTSSYSEPHTVILIFEDRTTYETWLFLLHSAAQNELFSPLSRQPCYFRQHRRLSVKLINGSIHNIASARSPVNKDDLAAYNGVSSTFVIKDKYARDGFYYTYNKSRASGQTGSVRVTGLQAVALESSGSLSPSPTDSTGYISQNFAFKPTVPSTGNSGSHMSDFNGAVAYTSENGLISKGSIETIEYRRLSSALQPISKTLTEIESRNLDTYVEFYTEGYIIARSGMAVSTARPVWNDSFNLENNPVVGSAFRIVLRRRINKTQITDTDPIIGIADIDLDEENSPIVNCGEVWVSVYPPTTSHKLDEKVVEVDEEKERVAEIYIRVDWAGTNVMADAEYEGMELQLSDISTELCLHLYDSIGHTELPKIFTNIYQGIGLALDWLLDIIDKDLKAIHFRPESGSNVRDFSELQMMFRPNTFATRSMDAFLKLCCGDYVYSTLHDVIETLIEEDLDCEVNPELRETLKPVKSHTGARSKLHALSTQTKQLFSSSLSNSQGGQSSELKKVWGQMFRYMRMVWGAIRGSASSLPPQVNELFYGISVRLRERVGDWEGVHSTTVAPFLFLRFFCPALVDPRAFGLTMNSPSTRTQRTLKLIAKGIQGLANKAEFGLKEEWMSPMNKFLRENSEDYDRFLVEVCRPSDGENEFDAYAKANKAQALKMSSKYDGSQKDSKKPQMIYTGYRKVLERLSPERQEGLPMLPYVIDRSYWYMKLAEMVHKFGARMVPDENSNIRQELVTFYKECERLIQIREKSLRRCIPAEIPSELDNDTFEYMCECIAENLKEGTVI</sequence>
<dbReference type="InterPro" id="IPR039360">
    <property type="entry name" value="Ras_GTPase"/>
</dbReference>
<dbReference type="SUPFAM" id="SSF48350">
    <property type="entry name" value="GTPase activation domain, GAP"/>
    <property type="match status" value="1"/>
</dbReference>
<dbReference type="PANTHER" id="PTHR10194">
    <property type="entry name" value="RAS GTPASE-ACTIVATING PROTEINS"/>
    <property type="match status" value="1"/>
</dbReference>
<evidence type="ECO:0000313" key="4">
    <source>
        <dbReference type="EMBL" id="ODV88396.1"/>
    </source>
</evidence>
<dbReference type="EMBL" id="KV453844">
    <property type="protein sequence ID" value="ODV88396.1"/>
    <property type="molecule type" value="Genomic_DNA"/>
</dbReference>
<dbReference type="Proteomes" id="UP000095023">
    <property type="component" value="Unassembled WGS sequence"/>
</dbReference>
<name>A0A1E4T9G8_9ASCO</name>
<feature type="region of interest" description="Disordered" evidence="2">
    <location>
        <begin position="1"/>
        <end position="24"/>
    </location>
</feature>
<accession>A0A1E4T9G8</accession>
<dbReference type="AlphaFoldDB" id="A0A1E4T9G8"/>
<dbReference type="PANTHER" id="PTHR10194:SF60">
    <property type="entry name" value="RAS GTPASE-ACTIVATING PROTEIN RASKOL"/>
    <property type="match status" value="1"/>
</dbReference>
<organism evidence="4 5">
    <name type="scientific">Tortispora caseinolytica NRRL Y-17796</name>
    <dbReference type="NCBI Taxonomy" id="767744"/>
    <lineage>
        <taxon>Eukaryota</taxon>
        <taxon>Fungi</taxon>
        <taxon>Dikarya</taxon>
        <taxon>Ascomycota</taxon>
        <taxon>Saccharomycotina</taxon>
        <taxon>Trigonopsidomycetes</taxon>
        <taxon>Trigonopsidales</taxon>
        <taxon>Trigonopsidaceae</taxon>
        <taxon>Tortispora</taxon>
    </lineage>
</organism>
<dbReference type="Gene3D" id="1.10.506.10">
    <property type="entry name" value="GTPase Activation - p120gap, domain 1"/>
    <property type="match status" value="1"/>
</dbReference>
<feature type="domain" description="Ras-GAP" evidence="3">
    <location>
        <begin position="679"/>
        <end position="922"/>
    </location>
</feature>
<dbReference type="PROSITE" id="PS50018">
    <property type="entry name" value="RAS_GTPASE_ACTIV_2"/>
    <property type="match status" value="1"/>
</dbReference>
<dbReference type="SMART" id="SM00323">
    <property type="entry name" value="RasGAP"/>
    <property type="match status" value="1"/>
</dbReference>
<dbReference type="GO" id="GO:0005096">
    <property type="term" value="F:GTPase activator activity"/>
    <property type="evidence" value="ECO:0007669"/>
    <property type="project" value="UniProtKB-KW"/>
</dbReference>
<evidence type="ECO:0000256" key="1">
    <source>
        <dbReference type="ARBA" id="ARBA00022468"/>
    </source>
</evidence>
<dbReference type="CDD" id="cd00030">
    <property type="entry name" value="C2"/>
    <property type="match status" value="1"/>
</dbReference>
<keyword evidence="5" id="KW-1185">Reference proteome</keyword>
<proteinExistence type="predicted"/>
<reference evidence="5" key="1">
    <citation type="submission" date="2016-02" db="EMBL/GenBank/DDBJ databases">
        <title>Comparative genomics of biotechnologically important yeasts.</title>
        <authorList>
            <consortium name="DOE Joint Genome Institute"/>
            <person name="Riley R."/>
            <person name="Haridas S."/>
            <person name="Wolfe K.H."/>
            <person name="Lopes M.R."/>
            <person name="Hittinger C.T."/>
            <person name="Goker M."/>
            <person name="Salamov A."/>
            <person name="Wisecaver J."/>
            <person name="Long T.M."/>
            <person name="Aerts A.L."/>
            <person name="Barry K."/>
            <person name="Choi C."/>
            <person name="Clum A."/>
            <person name="Coughlan A.Y."/>
            <person name="Deshpande S."/>
            <person name="Douglass A.P."/>
            <person name="Hanson S.J."/>
            <person name="Klenk H.-P."/>
            <person name="Labutti K."/>
            <person name="Lapidus A."/>
            <person name="Lindquist E."/>
            <person name="Lipzen A."/>
            <person name="Meier-Kolthoff J.P."/>
            <person name="Ohm R.A."/>
            <person name="Otillar R.P."/>
            <person name="Pangilinan J."/>
            <person name="Peng Y."/>
            <person name="Rokas A."/>
            <person name="Rosa C.A."/>
            <person name="Scheuner C."/>
            <person name="Sibirny A.A."/>
            <person name="Slot J.C."/>
            <person name="Stielow J.B."/>
            <person name="Sun H."/>
            <person name="Kurtzman C.P."/>
            <person name="Blackwell M."/>
            <person name="Jeffries T.W."/>
            <person name="Grigoriev I.V."/>
        </authorList>
    </citation>
    <scope>NUCLEOTIDE SEQUENCE [LARGE SCALE GENOMIC DNA]</scope>
    <source>
        <strain evidence="5">NRRL Y-17796</strain>
    </source>
</reference>
<evidence type="ECO:0000259" key="3">
    <source>
        <dbReference type="PROSITE" id="PS50018"/>
    </source>
</evidence>